<feature type="compositionally biased region" description="Basic and acidic residues" evidence="2">
    <location>
        <begin position="10"/>
        <end position="19"/>
    </location>
</feature>
<evidence type="ECO:0000259" key="3">
    <source>
        <dbReference type="PROSITE" id="PS50151"/>
    </source>
</evidence>
<dbReference type="PANTHER" id="PTHR38394">
    <property type="entry name" value="NEUROFILAMENT LIGHT PROTEIN"/>
    <property type="match status" value="1"/>
</dbReference>
<feature type="region of interest" description="Disordered" evidence="2">
    <location>
        <begin position="141"/>
        <end position="172"/>
    </location>
</feature>
<sequence>MSGILNKVFGKKEEQKGPEKSGMTMFSGLAMKKSAKPESNLVSGYMPPTKEIVPPKLPEPYMYKPPEQEPYRPQPQKSYTEASSMDSTEVTKSSDDPFADIKISEEQKQNKKAVIPGFGDSDDEDDFNFVKKTKLAIVKDSEVPQIPHEPAKIEPKKVEETHSPYIVQTEKPSIYTEKPSAYAEKPSVYAEKPSVYAEKPSVYTEKPSYAPERPQIEKNVVEYRKADEPKPEELKKPENRILKMIEEKKRKDHEEKERKEREEKEEKLRIEAQKTKEREDKLRSEQENLRKAEEARKMLNKVVDPNSLKEIIDEKMKEFTDAIANKILMQESMKNKTKSNLESIKKMQSQIAELQYLEDQAASQEDFEEAAKLHEELESLELNTKDIQQTIQTDALTYSRLEDEKSSLILQKRQWIESTLALRSDALNKLKAELESQKAKAETKRSKMAEEFSVESEKIKNREGELLEIKGSVNEKKQELDQKIYEKTEVMQEEEKKLTLELTTLDGEIKELEEILLKKKTQAKIVSSSLQESKAKLNKCLEEFDEEVKEADEAEKVVIKDIEDVQKTKFLLEKQEYESKDEYEQFLRFYESKENDNRIFQDLLSNLEQEIEAITSLEGKRKNFLEEIETIQAMLKDKESLLLEAQEFYNSSKENIDFFKDLIRQQDEKNKDIEKRIPVLENEKKIAASAKQFKEASRLNNEIKDLNTECVKIKENIQKMHKELLEKEENLLTIEKNADEVREEILKYQTMLEETKGKLLNAEAQCSSLTN</sequence>
<protein>
    <recommendedName>
        <fullName evidence="3">UVR domain-containing protein</fullName>
    </recommendedName>
</protein>
<feature type="coiled-coil region" evidence="1">
    <location>
        <begin position="656"/>
        <end position="765"/>
    </location>
</feature>
<organism evidence="4 5">
    <name type="scientific">Stentor coeruleus</name>
    <dbReference type="NCBI Taxonomy" id="5963"/>
    <lineage>
        <taxon>Eukaryota</taxon>
        <taxon>Sar</taxon>
        <taxon>Alveolata</taxon>
        <taxon>Ciliophora</taxon>
        <taxon>Postciliodesmatophora</taxon>
        <taxon>Heterotrichea</taxon>
        <taxon>Heterotrichida</taxon>
        <taxon>Stentoridae</taxon>
        <taxon>Stentor</taxon>
    </lineage>
</organism>
<accession>A0A1R2ANI6</accession>
<proteinExistence type="predicted"/>
<dbReference type="PROSITE" id="PS50151">
    <property type="entry name" value="UVR"/>
    <property type="match status" value="1"/>
</dbReference>
<evidence type="ECO:0000313" key="5">
    <source>
        <dbReference type="Proteomes" id="UP000187209"/>
    </source>
</evidence>
<name>A0A1R2ANI6_9CILI</name>
<keyword evidence="5" id="KW-1185">Reference proteome</keyword>
<feature type="region of interest" description="Disordered" evidence="2">
    <location>
        <begin position="1"/>
        <end position="126"/>
    </location>
</feature>
<feature type="coiled-coil region" evidence="1">
    <location>
        <begin position="363"/>
        <end position="390"/>
    </location>
</feature>
<feature type="coiled-coil region" evidence="1">
    <location>
        <begin position="424"/>
        <end position="451"/>
    </location>
</feature>
<dbReference type="AlphaFoldDB" id="A0A1R2ANI6"/>
<keyword evidence="1" id="KW-0175">Coiled coil</keyword>
<feature type="domain" description="UVR" evidence="3">
    <location>
        <begin position="348"/>
        <end position="383"/>
    </location>
</feature>
<dbReference type="Proteomes" id="UP000187209">
    <property type="component" value="Unassembled WGS sequence"/>
</dbReference>
<dbReference type="EMBL" id="MPUH01001853">
    <property type="protein sequence ID" value="OMJ66005.1"/>
    <property type="molecule type" value="Genomic_DNA"/>
</dbReference>
<feature type="compositionally biased region" description="Polar residues" evidence="2">
    <location>
        <begin position="78"/>
        <end position="91"/>
    </location>
</feature>
<feature type="coiled-coil region" evidence="1">
    <location>
        <begin position="477"/>
        <end position="557"/>
    </location>
</feature>
<dbReference type="InterPro" id="IPR001943">
    <property type="entry name" value="UVR_dom"/>
</dbReference>
<evidence type="ECO:0000313" key="4">
    <source>
        <dbReference type="EMBL" id="OMJ66005.1"/>
    </source>
</evidence>
<dbReference type="PANTHER" id="PTHR38394:SF1">
    <property type="entry name" value="NEUROFILAMENT LIGHT PROTEIN"/>
    <property type="match status" value="1"/>
</dbReference>
<feature type="coiled-coil region" evidence="1">
    <location>
        <begin position="590"/>
        <end position="627"/>
    </location>
</feature>
<dbReference type="OrthoDB" id="1301563at2759"/>
<comment type="caution">
    <text evidence="4">The sequence shown here is derived from an EMBL/GenBank/DDBJ whole genome shotgun (WGS) entry which is preliminary data.</text>
</comment>
<dbReference type="Pfam" id="PF02151">
    <property type="entry name" value="UVR"/>
    <property type="match status" value="1"/>
</dbReference>
<feature type="region of interest" description="Disordered" evidence="2">
    <location>
        <begin position="223"/>
        <end position="289"/>
    </location>
</feature>
<feature type="compositionally biased region" description="Basic and acidic residues" evidence="2">
    <location>
        <begin position="149"/>
        <end position="162"/>
    </location>
</feature>
<evidence type="ECO:0000256" key="2">
    <source>
        <dbReference type="SAM" id="MobiDB-lite"/>
    </source>
</evidence>
<gene>
    <name evidence="4" type="ORF">SteCoe_37304</name>
</gene>
<reference evidence="4 5" key="1">
    <citation type="submission" date="2016-11" db="EMBL/GenBank/DDBJ databases">
        <title>The macronuclear genome of Stentor coeruleus: a giant cell with tiny introns.</title>
        <authorList>
            <person name="Slabodnick M."/>
            <person name="Ruby J.G."/>
            <person name="Reiff S.B."/>
            <person name="Swart E.C."/>
            <person name="Gosai S."/>
            <person name="Prabakaran S."/>
            <person name="Witkowska E."/>
            <person name="Larue G.E."/>
            <person name="Fisher S."/>
            <person name="Freeman R.M."/>
            <person name="Gunawardena J."/>
            <person name="Chu W."/>
            <person name="Stover N.A."/>
            <person name="Gregory B.D."/>
            <person name="Nowacki M."/>
            <person name="Derisi J."/>
            <person name="Roy S.W."/>
            <person name="Marshall W.F."/>
            <person name="Sood P."/>
        </authorList>
    </citation>
    <scope>NUCLEOTIDE SEQUENCE [LARGE SCALE GENOMIC DNA]</scope>
    <source>
        <strain evidence="4">WM001</strain>
    </source>
</reference>
<evidence type="ECO:0000256" key="1">
    <source>
        <dbReference type="SAM" id="Coils"/>
    </source>
</evidence>